<dbReference type="InterPro" id="IPR031717">
    <property type="entry name" value="ODO-1/KGD_C"/>
</dbReference>
<dbReference type="InterPro" id="IPR042179">
    <property type="entry name" value="KGD_C_sf"/>
</dbReference>
<evidence type="ECO:0000313" key="8">
    <source>
        <dbReference type="EMBL" id="RFA33729.1"/>
    </source>
</evidence>
<evidence type="ECO:0000256" key="1">
    <source>
        <dbReference type="ARBA" id="ARBA00001964"/>
    </source>
</evidence>
<evidence type="ECO:0000259" key="7">
    <source>
        <dbReference type="SMART" id="SM00861"/>
    </source>
</evidence>
<dbReference type="EMBL" id="NFZX01000031">
    <property type="protein sequence ID" value="RFA33729.1"/>
    <property type="molecule type" value="Genomic_DNA"/>
</dbReference>
<dbReference type="GO" id="GO:0045252">
    <property type="term" value="C:oxoglutarate dehydrogenase complex"/>
    <property type="evidence" value="ECO:0007669"/>
    <property type="project" value="TreeGrafter"/>
</dbReference>
<dbReference type="PIRSF" id="PIRSF000157">
    <property type="entry name" value="Oxoglu_dh_E1"/>
    <property type="match status" value="1"/>
</dbReference>
<dbReference type="NCBIfam" id="NF008907">
    <property type="entry name" value="PRK12270.1"/>
    <property type="match status" value="1"/>
</dbReference>
<evidence type="ECO:0000256" key="3">
    <source>
        <dbReference type="ARBA" id="ARBA00023002"/>
    </source>
</evidence>
<dbReference type="FunFam" id="3.40.50.970:FF:000036">
    <property type="entry name" value="2-oxoglutarate dehydrogenase E1 component"/>
    <property type="match status" value="1"/>
</dbReference>
<dbReference type="Proteomes" id="UP000256488">
    <property type="component" value="Unassembled WGS sequence"/>
</dbReference>
<dbReference type="CDD" id="cd02016">
    <property type="entry name" value="TPP_E1_OGDC_like"/>
    <property type="match status" value="1"/>
</dbReference>
<dbReference type="InterPro" id="IPR011603">
    <property type="entry name" value="2oxoglutarate_DH_E1"/>
</dbReference>
<dbReference type="GO" id="GO:0006096">
    <property type="term" value="P:glycolytic process"/>
    <property type="evidence" value="ECO:0007669"/>
    <property type="project" value="UniProtKB-KW"/>
</dbReference>
<comment type="caution">
    <text evidence="8">The sequence shown here is derived from an EMBL/GenBank/DDBJ whole genome shotgun (WGS) entry which is preliminary data.</text>
</comment>
<dbReference type="GO" id="GO:0030976">
    <property type="term" value="F:thiamine pyrophosphate binding"/>
    <property type="evidence" value="ECO:0007669"/>
    <property type="project" value="InterPro"/>
</dbReference>
<dbReference type="GO" id="GO:0004591">
    <property type="term" value="F:oxoglutarate dehydrogenase (succinyl-transferring) activity"/>
    <property type="evidence" value="ECO:0007669"/>
    <property type="project" value="UniProtKB-EC"/>
</dbReference>
<dbReference type="SUPFAM" id="SSF52518">
    <property type="entry name" value="Thiamin diphosphate-binding fold (THDP-binding)"/>
    <property type="match status" value="2"/>
</dbReference>
<evidence type="ECO:0000256" key="4">
    <source>
        <dbReference type="ARBA" id="ARBA00023052"/>
    </source>
</evidence>
<keyword evidence="3" id="KW-0560">Oxidoreductase</keyword>
<dbReference type="Gene3D" id="3.40.50.970">
    <property type="match status" value="1"/>
</dbReference>
<dbReference type="Pfam" id="PF16870">
    <property type="entry name" value="OxoGdeHyase_C"/>
    <property type="match status" value="1"/>
</dbReference>
<dbReference type="GO" id="GO:0006099">
    <property type="term" value="P:tricarboxylic acid cycle"/>
    <property type="evidence" value="ECO:0007669"/>
    <property type="project" value="TreeGrafter"/>
</dbReference>
<evidence type="ECO:0000256" key="6">
    <source>
        <dbReference type="ARBA" id="ARBA00051911"/>
    </source>
</evidence>
<dbReference type="Gene3D" id="3.40.50.12470">
    <property type="match status" value="1"/>
</dbReference>
<keyword evidence="4" id="KW-0786">Thiamine pyrophosphate</keyword>
<proteinExistence type="predicted"/>
<name>A0A3E0WMT4_9BACI</name>
<dbReference type="SMART" id="SM00861">
    <property type="entry name" value="Transket_pyr"/>
    <property type="match status" value="1"/>
</dbReference>
<evidence type="ECO:0000256" key="2">
    <source>
        <dbReference type="ARBA" id="ARBA00012280"/>
    </source>
</evidence>
<dbReference type="NCBIfam" id="TIGR00239">
    <property type="entry name" value="2oxo_dh_E1"/>
    <property type="match status" value="1"/>
</dbReference>
<dbReference type="PANTHER" id="PTHR23152:SF4">
    <property type="entry name" value="2-OXOADIPATE DEHYDROGENASE COMPLEX COMPONENT E1"/>
    <property type="match status" value="1"/>
</dbReference>
<sequence length="933" mass="105995">MKKVNPWKDVSSINLGYMMEQYQLYLEQKEVAPSFRELFATWGPPIDENTSNDAISTGDLIRKLTNVANAIQLSEDIRREGHVASDLYPLDAPKDANRFHLENYSLTPEDLQAIPASLLCSSRDDLQDGLAAIEHLKQVYTGNIAFEMEHTNREEKKWFREKVERNHRNDILRKEKLILLKQLLKAEGFEQFIQKMFMGQKRFSIEGLEAFVPLLNKAVELAAQSGVKDVILSMAHRGRLNVLTHVLDKPYEAMIAEFKHVFWGNDDPSLELLYGTTGDVKYHLGAMKTKQFNNQEITITLANNPSHLEFAGTVVEGYARAAQDNRSLPGYPIQNVTKAMPILVHGDAAFTGQGIVAEILNYANTTAYHTGGTIHVIMNNCIGFTTESEDDRSTLYPSDIAKGYHIPIIHVNADHPEECMRAIVLAYQYRQTFHKDVVIDLIGYRRLGHNEMDEPRATNPKMYQKIDNHPTVTALYGHRLIRERNVTEEEISLMKKNLWQDLQHAYDCMEQEDKQPPTLMELVATEEVKLPSIATSVDRAILKQLNDELLTWPSGFHVFHKLKKILQRRLEPFTGKRKIDWGHAEALAFAAILKEGTPIRLTGQDSERGTFSHRNLVLSDFQTGEKFCPMHALPSANASFAIHNSTLSEASILGFEYGYSVFSKDTLVFWEAQFGDFANGAQVIFDQFISAGKEKWGQTSGLVMLLPHGYEGQGPEHSSARMERFLQLAAENNWIVANVSTAGNYFHLLRKQAAILQSDTVRPLIVLSPKSLLRHPSASVYVEELTNGQFQPVIEQPGLGKRPERVKRVVFTTGRLAVELSDQLLEKEEMDWLDIVRIETLYPFPEWEIQEVIGKYDNVQEFVWVQEEPKNMGAWTYIAPRLQRLANGMQVRYIGRPEMASPSEGTPSVHKQEQQRIIQTALRETISPAALEQ</sequence>
<feature type="domain" description="Transketolase-like pyrimidine-binding" evidence="7">
    <location>
        <begin position="579"/>
        <end position="775"/>
    </location>
</feature>
<evidence type="ECO:0000256" key="5">
    <source>
        <dbReference type="ARBA" id="ARBA00023152"/>
    </source>
</evidence>
<gene>
    <name evidence="8" type="ORF">CAI16_13605</name>
</gene>
<keyword evidence="5" id="KW-0324">Glycolysis</keyword>
<dbReference type="Pfam" id="PF00676">
    <property type="entry name" value="E1_dh"/>
    <property type="match status" value="1"/>
</dbReference>
<dbReference type="PANTHER" id="PTHR23152">
    <property type="entry name" value="2-OXOGLUTARATE DEHYDROGENASE"/>
    <property type="match status" value="1"/>
</dbReference>
<dbReference type="GO" id="GO:0005829">
    <property type="term" value="C:cytosol"/>
    <property type="evidence" value="ECO:0007669"/>
    <property type="project" value="TreeGrafter"/>
</dbReference>
<reference evidence="8 9" key="1">
    <citation type="submission" date="2017-05" db="EMBL/GenBank/DDBJ databases">
        <title>Virgibacillus sp. AK90 isolated from a saltern of Kakinada, India.</title>
        <authorList>
            <person name="Gupta V."/>
            <person name="Sidhu C."/>
            <person name="Korpole S."/>
            <person name="Pinnaka A.K."/>
        </authorList>
    </citation>
    <scope>NUCLEOTIDE SEQUENCE [LARGE SCALE GENOMIC DNA]</scope>
    <source>
        <strain evidence="8 9">AK90</strain>
    </source>
</reference>
<dbReference type="RefSeq" id="WP_116278839.1">
    <property type="nucleotide sequence ID" value="NZ_NFZX01000031.1"/>
</dbReference>
<dbReference type="Gene3D" id="3.40.50.11610">
    <property type="entry name" value="Multifunctional 2-oxoglutarate metabolism enzyme, C-terminal domain"/>
    <property type="match status" value="1"/>
</dbReference>
<dbReference type="Pfam" id="PF02779">
    <property type="entry name" value="Transket_pyr"/>
    <property type="match status" value="1"/>
</dbReference>
<dbReference type="NCBIfam" id="NF006914">
    <property type="entry name" value="PRK09404.1"/>
    <property type="match status" value="1"/>
</dbReference>
<accession>A0A3E0WMT4</accession>
<dbReference type="InterPro" id="IPR001017">
    <property type="entry name" value="DH_E1"/>
</dbReference>
<evidence type="ECO:0000313" key="9">
    <source>
        <dbReference type="Proteomes" id="UP000256488"/>
    </source>
</evidence>
<dbReference type="AlphaFoldDB" id="A0A3E0WMT4"/>
<comment type="catalytic activity">
    <reaction evidence="6">
        <text>N(6)-[(R)-lipoyl]-L-lysyl-[protein] + 2-oxoglutarate + H(+) = N(6)-[(R)-S(8)-succinyldihydrolipoyl]-L-lysyl-[protein] + CO2</text>
        <dbReference type="Rhea" id="RHEA:12188"/>
        <dbReference type="Rhea" id="RHEA-COMP:10474"/>
        <dbReference type="Rhea" id="RHEA-COMP:20092"/>
        <dbReference type="ChEBI" id="CHEBI:15378"/>
        <dbReference type="ChEBI" id="CHEBI:16526"/>
        <dbReference type="ChEBI" id="CHEBI:16810"/>
        <dbReference type="ChEBI" id="CHEBI:83099"/>
        <dbReference type="ChEBI" id="CHEBI:83120"/>
        <dbReference type="EC" id="1.2.4.2"/>
    </reaction>
</comment>
<comment type="cofactor">
    <cofactor evidence="1">
        <name>thiamine diphosphate</name>
        <dbReference type="ChEBI" id="CHEBI:58937"/>
    </cofactor>
</comment>
<dbReference type="EC" id="1.2.4.2" evidence="2"/>
<dbReference type="InterPro" id="IPR005475">
    <property type="entry name" value="Transketolase-like_Pyr-bd"/>
</dbReference>
<protein>
    <recommendedName>
        <fullName evidence="2">oxoglutarate dehydrogenase (succinyl-transferring)</fullName>
        <ecNumber evidence="2">1.2.4.2</ecNumber>
    </recommendedName>
</protein>
<organism evidence="8 9">
    <name type="scientific">Virgibacillus dokdonensis</name>
    <dbReference type="NCBI Taxonomy" id="302167"/>
    <lineage>
        <taxon>Bacteria</taxon>
        <taxon>Bacillati</taxon>
        <taxon>Bacillota</taxon>
        <taxon>Bacilli</taxon>
        <taxon>Bacillales</taxon>
        <taxon>Bacillaceae</taxon>
        <taxon>Virgibacillus</taxon>
    </lineage>
</organism>
<dbReference type="InterPro" id="IPR029061">
    <property type="entry name" value="THDP-binding"/>
</dbReference>